<dbReference type="AntiFam" id="ANF00057">
    <property type="entry name" value="Translation of E. coli type CRISPR repeat"/>
</dbReference>
<proteinExistence type="predicted"/>
<comment type="caution">
    <text evidence="1">The sequence shown here is derived from an EMBL/GenBank/DDBJ whole genome shotgun (WGS) entry which is preliminary data.</text>
</comment>
<dbReference type="EMBL" id="ANAG01000015">
    <property type="protein sequence ID" value="EKW98828.1"/>
    <property type="molecule type" value="Genomic_DNA"/>
</dbReference>
<evidence type="ECO:0000313" key="1">
    <source>
        <dbReference type="EMBL" id="EKW98828.1"/>
    </source>
</evidence>
<reference evidence="1 2" key="1">
    <citation type="journal article" date="2013" name="Genome Announc.">
        <title>Genome Sequence of Lactobacillus saerimneri 30a (Formerly Lactobacillus sp. Strain 30a), a Reference Lactic Acid Bacterium Strain Producing Biogenic Amines.</title>
        <authorList>
            <person name="Romano A."/>
            <person name="Trip H."/>
            <person name="Campbell-Sills H."/>
            <person name="Bouchez O."/>
            <person name="Sherman D."/>
            <person name="Lolkema J.S."/>
            <person name="Lucas P.M."/>
        </authorList>
    </citation>
    <scope>NUCLEOTIDE SEQUENCE [LARGE SCALE GENOMIC DNA]</scope>
    <source>
        <strain evidence="1 2">30a</strain>
    </source>
</reference>
<gene>
    <name evidence="1" type="ORF">D271_05500</name>
</gene>
<organism evidence="1 2">
    <name type="scientific">Ligilactobacillus saerimneri 30a</name>
    <dbReference type="NCBI Taxonomy" id="1227363"/>
    <lineage>
        <taxon>Bacteria</taxon>
        <taxon>Bacillati</taxon>
        <taxon>Bacillota</taxon>
        <taxon>Bacilli</taxon>
        <taxon>Lactobacillales</taxon>
        <taxon>Lactobacillaceae</taxon>
        <taxon>Ligilactobacillus</taxon>
    </lineage>
</organism>
<name>M5J470_9LACO</name>
<protein>
    <submittedName>
        <fullName evidence="1">Uncharacterized protein</fullName>
    </submittedName>
</protein>
<sequence length="72" mass="8306">MGSPPRMWGIPATISELVRWLRITPTYVGNTHIKPIKLSGDEDHPPRMWGILMWKSEQIFNDRITPTYVGNT</sequence>
<keyword evidence="2" id="KW-1185">Reference proteome</keyword>
<dbReference type="AlphaFoldDB" id="M5J470"/>
<dbReference type="Proteomes" id="UP000011912">
    <property type="component" value="Unassembled WGS sequence"/>
</dbReference>
<accession>M5J470</accession>
<evidence type="ECO:0000313" key="2">
    <source>
        <dbReference type="Proteomes" id="UP000011912"/>
    </source>
</evidence>